<evidence type="ECO:0000313" key="4">
    <source>
        <dbReference type="Proteomes" id="UP000042394"/>
    </source>
</evidence>
<organism evidence="1 3">
    <name type="scientific">Salmonella enterica subsp. enterica serovar Bovismorbificans</name>
    <dbReference type="NCBI Taxonomy" id="58097"/>
    <lineage>
        <taxon>Bacteria</taxon>
        <taxon>Pseudomonadati</taxon>
        <taxon>Pseudomonadota</taxon>
        <taxon>Gammaproteobacteria</taxon>
        <taxon>Enterobacterales</taxon>
        <taxon>Enterobacteriaceae</taxon>
        <taxon>Salmonella</taxon>
    </lineage>
</organism>
<dbReference type="Proteomes" id="UP000042394">
    <property type="component" value="Unassembled WGS sequence"/>
</dbReference>
<evidence type="ECO:0000313" key="3">
    <source>
        <dbReference type="Proteomes" id="UP000041314"/>
    </source>
</evidence>
<evidence type="ECO:0000313" key="1">
    <source>
        <dbReference type="EMBL" id="CNT59674.1"/>
    </source>
</evidence>
<proteinExistence type="predicted"/>
<accession>A0A655BM27</accession>
<gene>
    <name evidence="1" type="ORF">ERS008198_00279</name>
    <name evidence="2" type="ORF">ERS008207_04763</name>
</gene>
<sequence length="68" mass="7821">MHAAREIQHVSAIRQLIQQFAINNSYRLGRIRQQINQHPRLVQESVQLFTPNITFHARPGFATTTPAT</sequence>
<dbReference type="AlphaFoldDB" id="A0A655BM27"/>
<dbReference type="EMBL" id="CQPD01000082">
    <property type="protein sequence ID" value="CNV26035.1"/>
    <property type="molecule type" value="Genomic_DNA"/>
</dbReference>
<reference evidence="3 4" key="1">
    <citation type="submission" date="2015-03" db="EMBL/GenBank/DDBJ databases">
        <authorList>
            <consortium name="Pathogen Informatics"/>
        </authorList>
    </citation>
    <scope>NUCLEOTIDE SEQUENCE [LARGE SCALE GENOMIC DNA]</scope>
    <source>
        <strain evidence="1 3">A1104</strain>
        <strain evidence="2 4">D4891</strain>
    </source>
</reference>
<dbReference type="EMBL" id="CQPA01000002">
    <property type="protein sequence ID" value="CNT59674.1"/>
    <property type="molecule type" value="Genomic_DNA"/>
</dbReference>
<dbReference type="Proteomes" id="UP000041314">
    <property type="component" value="Unassembled WGS sequence"/>
</dbReference>
<protein>
    <submittedName>
        <fullName evidence="1">Uncharacterized protein</fullName>
    </submittedName>
</protein>
<evidence type="ECO:0000313" key="2">
    <source>
        <dbReference type="EMBL" id="CNV26035.1"/>
    </source>
</evidence>
<name>A0A655BM27_SALET</name>